<proteinExistence type="inferred from homology"/>
<evidence type="ECO:0000313" key="15">
    <source>
        <dbReference type="Proteomes" id="UP000032180"/>
    </source>
</evidence>
<dbReference type="CDD" id="cd00143">
    <property type="entry name" value="PP2Cc"/>
    <property type="match status" value="2"/>
</dbReference>
<feature type="compositionally biased region" description="Polar residues" evidence="12">
    <location>
        <begin position="456"/>
        <end position="466"/>
    </location>
</feature>
<feature type="region of interest" description="Disordered" evidence="12">
    <location>
        <begin position="416"/>
        <end position="468"/>
    </location>
</feature>
<dbReference type="HOGENOM" id="CLU_359185_0_0_1"/>
<reference evidence="14" key="3">
    <citation type="submission" date="2015-04" db="UniProtKB">
        <authorList>
            <consortium name="EnsemblPlants"/>
        </authorList>
    </citation>
    <scope>IDENTIFICATION</scope>
</reference>
<keyword evidence="9" id="KW-0464">Manganese</keyword>
<accession>A0A0D9VI45</accession>
<dbReference type="InterPro" id="IPR001932">
    <property type="entry name" value="PPM-type_phosphatase-like_dom"/>
</dbReference>
<evidence type="ECO:0000256" key="10">
    <source>
        <dbReference type="ARBA" id="ARBA00047761"/>
    </source>
</evidence>
<name>A0A0D9VI45_9ORYZ</name>
<keyword evidence="15" id="KW-1185">Reference proteome</keyword>
<keyword evidence="6" id="KW-0378">Hydrolase</keyword>
<evidence type="ECO:0000256" key="9">
    <source>
        <dbReference type="ARBA" id="ARBA00023211"/>
    </source>
</evidence>
<evidence type="ECO:0000256" key="11">
    <source>
        <dbReference type="ARBA" id="ARBA00048336"/>
    </source>
</evidence>
<protein>
    <recommendedName>
        <fullName evidence="4">protein-serine/threonine phosphatase</fullName>
        <ecNumber evidence="4">3.1.3.16</ecNumber>
    </recommendedName>
</protein>
<dbReference type="GO" id="GO:0046872">
    <property type="term" value="F:metal ion binding"/>
    <property type="evidence" value="ECO:0007669"/>
    <property type="project" value="UniProtKB-KW"/>
</dbReference>
<evidence type="ECO:0000256" key="8">
    <source>
        <dbReference type="ARBA" id="ARBA00022912"/>
    </source>
</evidence>
<dbReference type="Proteomes" id="UP000032180">
    <property type="component" value="Chromosome 2"/>
</dbReference>
<dbReference type="AlphaFoldDB" id="A0A0D9VI45"/>
<comment type="similarity">
    <text evidence="3">Belongs to the PP2C family.</text>
</comment>
<reference evidence="14 15" key="1">
    <citation type="submission" date="2012-08" db="EMBL/GenBank/DDBJ databases">
        <title>Oryza genome evolution.</title>
        <authorList>
            <person name="Wing R.A."/>
        </authorList>
    </citation>
    <scope>NUCLEOTIDE SEQUENCE</scope>
</reference>
<dbReference type="Pfam" id="PF00481">
    <property type="entry name" value="PP2C"/>
    <property type="match status" value="2"/>
</dbReference>
<dbReference type="InterPro" id="IPR036457">
    <property type="entry name" value="PPM-type-like_dom_sf"/>
</dbReference>
<dbReference type="PANTHER" id="PTHR13832">
    <property type="entry name" value="PROTEIN PHOSPHATASE 2C"/>
    <property type="match status" value="1"/>
</dbReference>
<evidence type="ECO:0000256" key="5">
    <source>
        <dbReference type="ARBA" id="ARBA00022723"/>
    </source>
</evidence>
<dbReference type="InterPro" id="IPR015655">
    <property type="entry name" value="PP2C"/>
</dbReference>
<keyword evidence="7" id="KW-0460">Magnesium</keyword>
<reference evidence="15" key="2">
    <citation type="submission" date="2013-12" db="EMBL/GenBank/DDBJ databases">
        <authorList>
            <person name="Yu Y."/>
            <person name="Lee S."/>
            <person name="de Baynast K."/>
            <person name="Wissotski M."/>
            <person name="Liu L."/>
            <person name="Talag J."/>
            <person name="Goicoechea J."/>
            <person name="Angelova A."/>
            <person name="Jetty R."/>
            <person name="Kudrna D."/>
            <person name="Golser W."/>
            <person name="Rivera L."/>
            <person name="Zhang J."/>
            <person name="Wing R."/>
        </authorList>
    </citation>
    <scope>NUCLEOTIDE SEQUENCE</scope>
</reference>
<sequence length="780" mass="85819">MRRRRARASAAAAAAAAERRNPTGPMLPRVLRIGGGPRGSTGFAHPRFCFATNSQEEQQNCGEVREDYLIITNSSLLPSPPLLCFPLLQDNLAFLRKASPAMGASASSSGKSKITNEGENQRVKYASSTTQGLSATMQDALAVELNLDVSRSTSFFDVYDGEGGADVAMYCAKRFHAMLCEEENYLSNLPNAIASACSRLDNDLQRSNEWRESLYPRGNGDCFQFLNTGICANLWRSTEETYVAPSYEGSTACVVIIRGNQITVGNVGDSRCVLSKKGQAIDLTIDHKPYVRTERRRIERAGGRVSAQAEESCDAGVCPVFKDYYMCPELLKNQNRDPSEQMVTCVPACRVGDITDGTEFLVIASGGIWSHMSRQQVVDFVRAELRSVQGNLRTTVILVKFKPFARGIPLLSDIEEEPAEHQHSSEGSDQQLGLHNAGDESDETLPLKSSPAMGLSASSPVTSKLTNEGENHRVKYASSTMQGYVELDLDVIRNTSFFGVYDGLGGADVAMYCAKRFHVMLREEEDYPSDIPNAVVSVCLRLEYDLQRSKEWRESLYPHGNDCFQFLGTGLCANPCRSIEANRYAGPLCEGSTACVVIITGNQIVVGNLGDSRCVLSHNGQALDLSTDHKPNDPREFQRIQRAGGQVATNTFPVVSQGETITRTWDVPRVEKKLPVSRAIGYFELKQNKYMSISEQMVICAPELFFGEENLRTTCEKLLDECVNSGDNLTAILVRFKPGVMPRGMVIPLLSDIEEEPDEPQHDSEGVISNTPLDINFTMT</sequence>
<organism evidence="14 15">
    <name type="scientific">Leersia perrieri</name>
    <dbReference type="NCBI Taxonomy" id="77586"/>
    <lineage>
        <taxon>Eukaryota</taxon>
        <taxon>Viridiplantae</taxon>
        <taxon>Streptophyta</taxon>
        <taxon>Embryophyta</taxon>
        <taxon>Tracheophyta</taxon>
        <taxon>Spermatophyta</taxon>
        <taxon>Magnoliopsida</taxon>
        <taxon>Liliopsida</taxon>
        <taxon>Poales</taxon>
        <taxon>Poaceae</taxon>
        <taxon>BOP clade</taxon>
        <taxon>Oryzoideae</taxon>
        <taxon>Oryzeae</taxon>
        <taxon>Oryzinae</taxon>
        <taxon>Leersia</taxon>
    </lineage>
</organism>
<feature type="domain" description="PPM-type phosphatase" evidence="13">
    <location>
        <begin position="124"/>
        <end position="736"/>
    </location>
</feature>
<dbReference type="GO" id="GO:0004722">
    <property type="term" value="F:protein serine/threonine phosphatase activity"/>
    <property type="evidence" value="ECO:0007669"/>
    <property type="project" value="UniProtKB-EC"/>
</dbReference>
<evidence type="ECO:0000256" key="3">
    <source>
        <dbReference type="ARBA" id="ARBA00006702"/>
    </source>
</evidence>
<dbReference type="PROSITE" id="PS51746">
    <property type="entry name" value="PPM_2"/>
    <property type="match status" value="1"/>
</dbReference>
<dbReference type="eggNOG" id="KOG0698">
    <property type="taxonomic scope" value="Eukaryota"/>
</dbReference>
<dbReference type="Gramene" id="LPERR02G19120.1">
    <property type="protein sequence ID" value="LPERR02G19120.1"/>
    <property type="gene ID" value="LPERR02G19120"/>
</dbReference>
<comment type="cofactor">
    <cofactor evidence="2">
        <name>Mg(2+)</name>
        <dbReference type="ChEBI" id="CHEBI:18420"/>
    </cofactor>
</comment>
<evidence type="ECO:0000313" key="14">
    <source>
        <dbReference type="EnsemblPlants" id="LPERR02G19120.1"/>
    </source>
</evidence>
<dbReference type="PANTHER" id="PTHR13832:SF285">
    <property type="entry name" value="PROTEIN PHOSPHATASE 2C 22-RELATED"/>
    <property type="match status" value="1"/>
</dbReference>
<evidence type="ECO:0000256" key="2">
    <source>
        <dbReference type="ARBA" id="ARBA00001946"/>
    </source>
</evidence>
<dbReference type="STRING" id="77586.A0A0D9VI45"/>
<dbReference type="EnsemblPlants" id="LPERR02G19120.1">
    <property type="protein sequence ID" value="LPERR02G19120.1"/>
    <property type="gene ID" value="LPERR02G19120"/>
</dbReference>
<evidence type="ECO:0000256" key="1">
    <source>
        <dbReference type="ARBA" id="ARBA00001936"/>
    </source>
</evidence>
<keyword evidence="5" id="KW-0479">Metal-binding</keyword>
<evidence type="ECO:0000256" key="6">
    <source>
        <dbReference type="ARBA" id="ARBA00022801"/>
    </source>
</evidence>
<evidence type="ECO:0000256" key="7">
    <source>
        <dbReference type="ARBA" id="ARBA00022842"/>
    </source>
</evidence>
<comment type="cofactor">
    <cofactor evidence="1">
        <name>Mn(2+)</name>
        <dbReference type="ChEBI" id="CHEBI:29035"/>
    </cofactor>
</comment>
<dbReference type="FunFam" id="3.60.40.10:FF:000056">
    <property type="entry name" value="Probable protein phosphatase 2C 18"/>
    <property type="match status" value="2"/>
</dbReference>
<dbReference type="SUPFAM" id="SSF81606">
    <property type="entry name" value="PP2C-like"/>
    <property type="match status" value="2"/>
</dbReference>
<evidence type="ECO:0000256" key="12">
    <source>
        <dbReference type="SAM" id="MobiDB-lite"/>
    </source>
</evidence>
<dbReference type="SMART" id="SM00332">
    <property type="entry name" value="PP2Cc"/>
    <property type="match status" value="2"/>
</dbReference>
<comment type="catalytic activity">
    <reaction evidence="10">
        <text>O-phospho-L-seryl-[protein] + H2O = L-seryl-[protein] + phosphate</text>
        <dbReference type="Rhea" id="RHEA:20629"/>
        <dbReference type="Rhea" id="RHEA-COMP:9863"/>
        <dbReference type="Rhea" id="RHEA-COMP:11604"/>
        <dbReference type="ChEBI" id="CHEBI:15377"/>
        <dbReference type="ChEBI" id="CHEBI:29999"/>
        <dbReference type="ChEBI" id="CHEBI:43474"/>
        <dbReference type="ChEBI" id="CHEBI:83421"/>
        <dbReference type="EC" id="3.1.3.16"/>
    </reaction>
</comment>
<dbReference type="Gene3D" id="3.60.40.10">
    <property type="entry name" value="PPM-type phosphatase domain"/>
    <property type="match status" value="2"/>
</dbReference>
<evidence type="ECO:0000256" key="4">
    <source>
        <dbReference type="ARBA" id="ARBA00013081"/>
    </source>
</evidence>
<comment type="catalytic activity">
    <reaction evidence="11">
        <text>O-phospho-L-threonyl-[protein] + H2O = L-threonyl-[protein] + phosphate</text>
        <dbReference type="Rhea" id="RHEA:47004"/>
        <dbReference type="Rhea" id="RHEA-COMP:11060"/>
        <dbReference type="Rhea" id="RHEA-COMP:11605"/>
        <dbReference type="ChEBI" id="CHEBI:15377"/>
        <dbReference type="ChEBI" id="CHEBI:30013"/>
        <dbReference type="ChEBI" id="CHEBI:43474"/>
        <dbReference type="ChEBI" id="CHEBI:61977"/>
        <dbReference type="EC" id="3.1.3.16"/>
    </reaction>
</comment>
<keyword evidence="8" id="KW-0904">Protein phosphatase</keyword>
<evidence type="ECO:0000259" key="13">
    <source>
        <dbReference type="PROSITE" id="PS51746"/>
    </source>
</evidence>
<dbReference type="EC" id="3.1.3.16" evidence="4"/>